<evidence type="ECO:0000256" key="1">
    <source>
        <dbReference type="SAM" id="MobiDB-lite"/>
    </source>
</evidence>
<gene>
    <name evidence="2" type="ORF">L596_029853</name>
</gene>
<accession>A0A4V5ZX66</accession>
<keyword evidence="3" id="KW-1185">Reference proteome</keyword>
<organism evidence="2 3">
    <name type="scientific">Steinernema carpocapsae</name>
    <name type="common">Entomopathogenic nematode</name>
    <dbReference type="NCBI Taxonomy" id="34508"/>
    <lineage>
        <taxon>Eukaryota</taxon>
        <taxon>Metazoa</taxon>
        <taxon>Ecdysozoa</taxon>
        <taxon>Nematoda</taxon>
        <taxon>Chromadorea</taxon>
        <taxon>Rhabditida</taxon>
        <taxon>Tylenchina</taxon>
        <taxon>Panagrolaimomorpha</taxon>
        <taxon>Strongyloidoidea</taxon>
        <taxon>Steinernematidae</taxon>
        <taxon>Steinernema</taxon>
    </lineage>
</organism>
<dbReference type="EMBL" id="AZBU02000013">
    <property type="protein sequence ID" value="TKR58405.1"/>
    <property type="molecule type" value="Genomic_DNA"/>
</dbReference>
<comment type="caution">
    <text evidence="2">The sequence shown here is derived from an EMBL/GenBank/DDBJ whole genome shotgun (WGS) entry which is preliminary data.</text>
</comment>
<protein>
    <submittedName>
        <fullName evidence="2">Uncharacterized protein</fullName>
    </submittedName>
</protein>
<dbReference type="Proteomes" id="UP000298663">
    <property type="component" value="Unassembled WGS sequence"/>
</dbReference>
<evidence type="ECO:0000313" key="3">
    <source>
        <dbReference type="Proteomes" id="UP000298663"/>
    </source>
</evidence>
<dbReference type="AlphaFoldDB" id="A0A4V5ZX66"/>
<evidence type="ECO:0000313" key="2">
    <source>
        <dbReference type="EMBL" id="TKR58405.1"/>
    </source>
</evidence>
<proteinExistence type="predicted"/>
<name>A0A4V5ZX66_STECR</name>
<sequence length="163" mass="18580">MQSRDGGSDPDSGSNRTFNKCQIPCWLPQCACAACFAVSCFGVRRHLPQFHEKMAPRSTVYDFFEEIDGFFKCEKWGSQLKKPADRSTGTLRKHANTHGDIETKREVERTDCEPLRVWPTIQIGFFGSDPSLRIGSKSPPSLLQSRPSCIFRFFEDPKQKHFS</sequence>
<reference evidence="2 3" key="1">
    <citation type="journal article" date="2015" name="Genome Biol.">
        <title>Comparative genomics of Steinernema reveals deeply conserved gene regulatory networks.</title>
        <authorList>
            <person name="Dillman A.R."/>
            <person name="Macchietto M."/>
            <person name="Porter C.F."/>
            <person name="Rogers A."/>
            <person name="Williams B."/>
            <person name="Antoshechkin I."/>
            <person name="Lee M.M."/>
            <person name="Goodwin Z."/>
            <person name="Lu X."/>
            <person name="Lewis E.E."/>
            <person name="Goodrich-Blair H."/>
            <person name="Stock S.P."/>
            <person name="Adams B.J."/>
            <person name="Sternberg P.W."/>
            <person name="Mortazavi A."/>
        </authorList>
    </citation>
    <scope>NUCLEOTIDE SEQUENCE [LARGE SCALE GENOMIC DNA]</scope>
    <source>
        <strain evidence="2 3">ALL</strain>
    </source>
</reference>
<reference evidence="2 3" key="2">
    <citation type="journal article" date="2019" name="G3 (Bethesda)">
        <title>Hybrid Assembly of the Genome of the Entomopathogenic Nematode Steinernema carpocapsae Identifies the X-Chromosome.</title>
        <authorList>
            <person name="Serra L."/>
            <person name="Macchietto M."/>
            <person name="Macias-Munoz A."/>
            <person name="McGill C.J."/>
            <person name="Rodriguez I.M."/>
            <person name="Rodriguez B."/>
            <person name="Murad R."/>
            <person name="Mortazavi A."/>
        </authorList>
    </citation>
    <scope>NUCLEOTIDE SEQUENCE [LARGE SCALE GENOMIC DNA]</scope>
    <source>
        <strain evidence="2 3">ALL</strain>
    </source>
</reference>
<feature type="region of interest" description="Disordered" evidence="1">
    <location>
        <begin position="84"/>
        <end position="103"/>
    </location>
</feature>